<feature type="compositionally biased region" description="Basic and acidic residues" evidence="1">
    <location>
        <begin position="117"/>
        <end position="131"/>
    </location>
</feature>
<evidence type="ECO:0000313" key="3">
    <source>
        <dbReference type="EMBL" id="ETO26923.1"/>
    </source>
</evidence>
<evidence type="ECO:0000313" key="4">
    <source>
        <dbReference type="Proteomes" id="UP000023152"/>
    </source>
</evidence>
<dbReference type="EMBL" id="ASPP01007571">
    <property type="protein sequence ID" value="ETO26923.1"/>
    <property type="molecule type" value="Genomic_DNA"/>
</dbReference>
<evidence type="ECO:0000256" key="1">
    <source>
        <dbReference type="SAM" id="MobiDB-lite"/>
    </source>
</evidence>
<dbReference type="GO" id="GO:0016787">
    <property type="term" value="F:hydrolase activity"/>
    <property type="evidence" value="ECO:0007669"/>
    <property type="project" value="UniProtKB-KW"/>
</dbReference>
<feature type="region of interest" description="Disordered" evidence="1">
    <location>
        <begin position="112"/>
        <end position="167"/>
    </location>
</feature>
<comment type="caution">
    <text evidence="3">The sequence shown here is derived from an EMBL/GenBank/DDBJ whole genome shotgun (WGS) entry which is preliminary data.</text>
</comment>
<evidence type="ECO:0000256" key="2">
    <source>
        <dbReference type="SAM" id="Phobius"/>
    </source>
</evidence>
<name>X6NLZ4_RETFI</name>
<keyword evidence="2" id="KW-1133">Transmembrane helix</keyword>
<keyword evidence="3" id="KW-0378">Hydrolase</keyword>
<organism evidence="3 4">
    <name type="scientific">Reticulomyxa filosa</name>
    <dbReference type="NCBI Taxonomy" id="46433"/>
    <lineage>
        <taxon>Eukaryota</taxon>
        <taxon>Sar</taxon>
        <taxon>Rhizaria</taxon>
        <taxon>Retaria</taxon>
        <taxon>Foraminifera</taxon>
        <taxon>Monothalamids</taxon>
        <taxon>Reticulomyxidae</taxon>
        <taxon>Reticulomyxa</taxon>
    </lineage>
</organism>
<feature type="compositionally biased region" description="Polar residues" evidence="1">
    <location>
        <begin position="157"/>
        <end position="166"/>
    </location>
</feature>
<dbReference type="Proteomes" id="UP000023152">
    <property type="component" value="Unassembled WGS sequence"/>
</dbReference>
<reference evidence="3 4" key="1">
    <citation type="journal article" date="2013" name="Curr. Biol.">
        <title>The Genome of the Foraminiferan Reticulomyxa filosa.</title>
        <authorList>
            <person name="Glockner G."/>
            <person name="Hulsmann N."/>
            <person name="Schleicher M."/>
            <person name="Noegel A.A."/>
            <person name="Eichinger L."/>
            <person name="Gallinger C."/>
            <person name="Pawlowski J."/>
            <person name="Sierra R."/>
            <person name="Euteneuer U."/>
            <person name="Pillet L."/>
            <person name="Moustafa A."/>
            <person name="Platzer M."/>
            <person name="Groth M."/>
            <person name="Szafranski K."/>
            <person name="Schliwa M."/>
        </authorList>
    </citation>
    <scope>NUCLEOTIDE SEQUENCE [LARGE SCALE GENOMIC DNA]</scope>
</reference>
<dbReference type="AlphaFoldDB" id="X6NLZ4"/>
<keyword evidence="4" id="KW-1185">Reference proteome</keyword>
<keyword evidence="2" id="KW-0812">Transmembrane</keyword>
<accession>X6NLZ4</accession>
<feature type="compositionally biased region" description="Low complexity" evidence="1">
    <location>
        <begin position="132"/>
        <end position="152"/>
    </location>
</feature>
<gene>
    <name evidence="3" type="ORF">RFI_10214</name>
</gene>
<sequence>MSPGQKHKSGGSDSNNPLEINIPEFKERFEKWMVDLSNSGRDMSCGIFCRICIEASKSGGFCTKPAQEQARRCLTKHLNREKHKSALQQLRKEGKIGPNVVIASGATGLLEDFDPVGDDRSDSNDDDEHSHFNSNSHYTDGNNINNNSNSNNHHLEQSLNYSNNQDIPDDKKLIFPMTVQPISSHKSSKKMKKKKRVEKKKKSENNFFFFLMICNLSHFFLFPHS</sequence>
<protein>
    <submittedName>
        <fullName evidence="3">Ubiquitin carboxyl-terminal hydrolase</fullName>
    </submittedName>
</protein>
<feature type="transmembrane region" description="Helical" evidence="2">
    <location>
        <begin position="205"/>
        <end position="222"/>
    </location>
</feature>
<keyword evidence="2" id="KW-0472">Membrane</keyword>
<proteinExistence type="predicted"/>